<evidence type="ECO:0000259" key="5">
    <source>
        <dbReference type="Pfam" id="PF17954"/>
    </source>
</evidence>
<dbReference type="Proteomes" id="UP000241167">
    <property type="component" value="Unassembled WGS sequence"/>
</dbReference>
<dbReference type="AlphaFoldDB" id="A0A2P7QDZ9"/>
<dbReference type="EMBL" id="PXYI01000018">
    <property type="protein sequence ID" value="PSJ36191.1"/>
    <property type="molecule type" value="Genomic_DNA"/>
</dbReference>
<dbReference type="CDD" id="cd20311">
    <property type="entry name" value="cupin_Yhhw_C"/>
    <property type="match status" value="1"/>
</dbReference>
<dbReference type="GO" id="GO:0046872">
    <property type="term" value="F:metal ion binding"/>
    <property type="evidence" value="ECO:0007669"/>
    <property type="project" value="UniProtKB-KW"/>
</dbReference>
<dbReference type="GO" id="GO:0051213">
    <property type="term" value="F:dioxygenase activity"/>
    <property type="evidence" value="ECO:0007669"/>
    <property type="project" value="UniProtKB-KW"/>
</dbReference>
<evidence type="ECO:0000313" key="6">
    <source>
        <dbReference type="EMBL" id="PSJ36191.1"/>
    </source>
</evidence>
<comment type="caution">
    <text evidence="6">The sequence shown here is derived from an EMBL/GenBank/DDBJ whole genome shotgun (WGS) entry which is preliminary data.</text>
</comment>
<feature type="binding site" evidence="2">
    <location>
        <position position="103"/>
    </location>
    <ligand>
        <name>Fe cation</name>
        <dbReference type="ChEBI" id="CHEBI:24875"/>
    </ligand>
</feature>
<dbReference type="RefSeq" id="WP_106516232.1">
    <property type="nucleotide sequence ID" value="NZ_PXYI01000018.1"/>
</dbReference>
<feature type="domain" description="Quercetin 2,3-dioxygenase C-terminal cupin" evidence="5">
    <location>
        <begin position="147"/>
        <end position="231"/>
    </location>
</feature>
<evidence type="ECO:0000259" key="4">
    <source>
        <dbReference type="Pfam" id="PF02678"/>
    </source>
</evidence>
<comment type="similarity">
    <text evidence="1 3">Belongs to the pirin family.</text>
</comment>
<accession>A0A2P7QDZ9</accession>
<evidence type="ECO:0000313" key="7">
    <source>
        <dbReference type="Proteomes" id="UP000241167"/>
    </source>
</evidence>
<dbReference type="SUPFAM" id="SSF51182">
    <property type="entry name" value="RmlC-like cupins"/>
    <property type="match status" value="1"/>
</dbReference>
<gene>
    <name evidence="6" type="ORF">C7I55_27355</name>
</gene>
<dbReference type="CDD" id="cd02910">
    <property type="entry name" value="cupin_Yhhw_N"/>
    <property type="match status" value="1"/>
</dbReference>
<feature type="binding site" evidence="2">
    <location>
        <position position="57"/>
    </location>
    <ligand>
        <name>Fe cation</name>
        <dbReference type="ChEBI" id="CHEBI:24875"/>
    </ligand>
</feature>
<dbReference type="PANTHER" id="PTHR43212:SF3">
    <property type="entry name" value="QUERCETIN 2,3-DIOXYGENASE"/>
    <property type="match status" value="1"/>
</dbReference>
<evidence type="ECO:0000256" key="2">
    <source>
        <dbReference type="PIRSR" id="PIRSR006232-1"/>
    </source>
</evidence>
<name>A0A2P7QDZ9_9SPHN</name>
<dbReference type="OrthoDB" id="9780903at2"/>
<dbReference type="PANTHER" id="PTHR43212">
    <property type="entry name" value="QUERCETIN 2,3-DIOXYGENASE"/>
    <property type="match status" value="1"/>
</dbReference>
<protein>
    <submittedName>
        <fullName evidence="6">Quercetin 2,3-dioxygenase</fullName>
    </submittedName>
</protein>
<dbReference type="InterPro" id="IPR011051">
    <property type="entry name" value="RmlC_Cupin_sf"/>
</dbReference>
<keyword evidence="2" id="KW-0408">Iron</keyword>
<evidence type="ECO:0000256" key="1">
    <source>
        <dbReference type="ARBA" id="ARBA00008416"/>
    </source>
</evidence>
<dbReference type="PIRSF" id="PIRSF006232">
    <property type="entry name" value="Pirin"/>
    <property type="match status" value="1"/>
</dbReference>
<keyword evidence="7" id="KW-1185">Reference proteome</keyword>
<keyword evidence="6" id="KW-0223">Dioxygenase</keyword>
<reference evidence="6 7" key="1">
    <citation type="submission" date="2018-03" db="EMBL/GenBank/DDBJ databases">
        <title>The draft genome of Sphingosinicella sp. GL-C-18.</title>
        <authorList>
            <person name="Liu L."/>
            <person name="Li L."/>
            <person name="Liang L."/>
            <person name="Zhang X."/>
            <person name="Wang T."/>
        </authorList>
    </citation>
    <scope>NUCLEOTIDE SEQUENCE [LARGE SCALE GENOMIC DNA]</scope>
    <source>
        <strain evidence="6 7">GL-C-18</strain>
    </source>
</reference>
<dbReference type="InterPro" id="IPR003829">
    <property type="entry name" value="Pirin_N_dom"/>
</dbReference>
<dbReference type="InterPro" id="IPR041602">
    <property type="entry name" value="Quercetinase_C"/>
</dbReference>
<proteinExistence type="inferred from homology"/>
<dbReference type="Pfam" id="PF17954">
    <property type="entry name" value="Pirin_C_2"/>
    <property type="match status" value="1"/>
</dbReference>
<comment type="cofactor">
    <cofactor evidence="2">
        <name>Fe cation</name>
        <dbReference type="ChEBI" id="CHEBI:24875"/>
    </cofactor>
    <text evidence="2">Binds 1 Fe cation per subunit.</text>
</comment>
<sequence>MIEFRDRGARGHHRGALVDARHSFSFGHYHDPKHMGFRSLRVINEDRVVPGAGFPDHGHDNMEIVTIVLQGRITHRDSLGNEATIGAGDVQRMSAGTGVVHSEVNPSGDARAHALQIWIIPSEQGLPPSYEQKHFPAEDRRNELVAIATPDGREGSVRLHQDAAIEIARLDEGSVLTRALSPGRGYWVQVTAGVIGLNGTEMREGDGAAITGETLLTIEADTESEMLLFDLH</sequence>
<dbReference type="InterPro" id="IPR014710">
    <property type="entry name" value="RmlC-like_jellyroll"/>
</dbReference>
<keyword evidence="2" id="KW-0479">Metal-binding</keyword>
<dbReference type="InterPro" id="IPR012093">
    <property type="entry name" value="Pirin"/>
</dbReference>
<feature type="domain" description="Pirin N-terminal" evidence="4">
    <location>
        <begin position="9"/>
        <end position="119"/>
    </location>
</feature>
<dbReference type="Gene3D" id="2.60.120.10">
    <property type="entry name" value="Jelly Rolls"/>
    <property type="match status" value="2"/>
</dbReference>
<dbReference type="Pfam" id="PF02678">
    <property type="entry name" value="Pirin"/>
    <property type="match status" value="1"/>
</dbReference>
<feature type="binding site" evidence="2">
    <location>
        <position position="101"/>
    </location>
    <ligand>
        <name>Fe cation</name>
        <dbReference type="ChEBI" id="CHEBI:24875"/>
    </ligand>
</feature>
<feature type="binding site" evidence="2">
    <location>
        <position position="59"/>
    </location>
    <ligand>
        <name>Fe cation</name>
        <dbReference type="ChEBI" id="CHEBI:24875"/>
    </ligand>
</feature>
<keyword evidence="6" id="KW-0560">Oxidoreductase</keyword>
<organism evidence="6 7">
    <name type="scientific">Allosphingosinicella deserti</name>
    <dbReference type="NCBI Taxonomy" id="2116704"/>
    <lineage>
        <taxon>Bacteria</taxon>
        <taxon>Pseudomonadati</taxon>
        <taxon>Pseudomonadota</taxon>
        <taxon>Alphaproteobacteria</taxon>
        <taxon>Sphingomonadales</taxon>
        <taxon>Sphingomonadaceae</taxon>
        <taxon>Allosphingosinicella</taxon>
    </lineage>
</organism>
<evidence type="ECO:0000256" key="3">
    <source>
        <dbReference type="RuleBase" id="RU003457"/>
    </source>
</evidence>